<protein>
    <submittedName>
        <fullName evidence="2">Putative lipid-binding transport protein (Tim44 family)</fullName>
    </submittedName>
</protein>
<gene>
    <name evidence="2" type="ORF">FHS50_001046</name>
</gene>
<evidence type="ECO:0000313" key="3">
    <source>
        <dbReference type="Proteomes" id="UP000578569"/>
    </source>
</evidence>
<organism evidence="2 3">
    <name type="scientific">Sphingomicrobium lutaoense</name>
    <dbReference type="NCBI Taxonomy" id="515949"/>
    <lineage>
        <taxon>Bacteria</taxon>
        <taxon>Pseudomonadati</taxon>
        <taxon>Pseudomonadota</taxon>
        <taxon>Alphaproteobacteria</taxon>
        <taxon>Sphingomonadales</taxon>
        <taxon>Sphingomonadaceae</taxon>
        <taxon>Sphingomicrobium</taxon>
    </lineage>
</organism>
<name>A0A839Z2P1_9SPHN</name>
<keyword evidence="1" id="KW-1133">Transmembrane helix</keyword>
<reference evidence="2 3" key="1">
    <citation type="submission" date="2020-08" db="EMBL/GenBank/DDBJ databases">
        <title>Genomic Encyclopedia of Type Strains, Phase IV (KMG-IV): sequencing the most valuable type-strain genomes for metagenomic binning, comparative biology and taxonomic classification.</title>
        <authorList>
            <person name="Goeker M."/>
        </authorList>
    </citation>
    <scope>NUCLEOTIDE SEQUENCE [LARGE SCALE GENOMIC DNA]</scope>
    <source>
        <strain evidence="2 3">DSM 24194</strain>
    </source>
</reference>
<dbReference type="EMBL" id="JACICF010000001">
    <property type="protein sequence ID" value="MBB3764023.1"/>
    <property type="molecule type" value="Genomic_DNA"/>
</dbReference>
<sequence>MSFTDQTRTIERATAGIERALVASRKTDQTLARYERIAERMDARAGNLDAARQRELRRVAGDVGGRLARIGVAVGLISLLTIGIGLFIPIGMFGFLAAVGLAIGVAALMAFWPSEKRGGPPVPAELPNAEMVARFDRYLYRTRRALPAPAQAEVDQISSQLSDLGAILKRLDEGDPQAREARRLMSDHLPGLIERYAQVPAGYRDSIDGEGMSVDERLTDGLAAGRKALEELGEELARRDIAGLETHGRFLKSRYGRDEIE</sequence>
<keyword evidence="1" id="KW-0472">Membrane</keyword>
<dbReference type="Proteomes" id="UP000578569">
    <property type="component" value="Unassembled WGS sequence"/>
</dbReference>
<dbReference type="RefSeq" id="WP_183933316.1">
    <property type="nucleotide sequence ID" value="NZ_JACICF010000001.1"/>
</dbReference>
<evidence type="ECO:0000313" key="2">
    <source>
        <dbReference type="EMBL" id="MBB3764023.1"/>
    </source>
</evidence>
<comment type="caution">
    <text evidence="2">The sequence shown here is derived from an EMBL/GenBank/DDBJ whole genome shotgun (WGS) entry which is preliminary data.</text>
</comment>
<dbReference type="AlphaFoldDB" id="A0A839Z2P1"/>
<feature type="transmembrane region" description="Helical" evidence="1">
    <location>
        <begin position="94"/>
        <end position="112"/>
    </location>
</feature>
<keyword evidence="1" id="KW-0812">Transmembrane</keyword>
<keyword evidence="3" id="KW-1185">Reference proteome</keyword>
<feature type="transmembrane region" description="Helical" evidence="1">
    <location>
        <begin position="67"/>
        <end position="88"/>
    </location>
</feature>
<accession>A0A839Z2P1</accession>
<proteinExistence type="predicted"/>
<evidence type="ECO:0000256" key="1">
    <source>
        <dbReference type="SAM" id="Phobius"/>
    </source>
</evidence>